<dbReference type="GO" id="GO:0003677">
    <property type="term" value="F:DNA binding"/>
    <property type="evidence" value="ECO:0007669"/>
    <property type="project" value="UniProtKB-KW"/>
</dbReference>
<evidence type="ECO:0000256" key="1">
    <source>
        <dbReference type="SAM" id="MobiDB-lite"/>
    </source>
</evidence>
<dbReference type="Proteomes" id="UP001519295">
    <property type="component" value="Unassembled WGS sequence"/>
</dbReference>
<dbReference type="InterPro" id="IPR001845">
    <property type="entry name" value="HTH_ArsR_DNA-bd_dom"/>
</dbReference>
<keyword evidence="4" id="KW-1185">Reference proteome</keyword>
<evidence type="ECO:0000313" key="3">
    <source>
        <dbReference type="EMBL" id="MBP2368425.1"/>
    </source>
</evidence>
<proteinExistence type="predicted"/>
<dbReference type="InterPro" id="IPR036390">
    <property type="entry name" value="WH_DNA-bd_sf"/>
</dbReference>
<protein>
    <submittedName>
        <fullName evidence="3">DNA-binding transcriptional ArsR family regulator</fullName>
    </submittedName>
</protein>
<evidence type="ECO:0000313" key="4">
    <source>
        <dbReference type="Proteomes" id="UP001519295"/>
    </source>
</evidence>
<gene>
    <name evidence="3" type="ORF">JOF36_004121</name>
</gene>
<dbReference type="Gene3D" id="1.10.10.10">
    <property type="entry name" value="Winged helix-like DNA-binding domain superfamily/Winged helix DNA-binding domain"/>
    <property type="match status" value="1"/>
</dbReference>
<keyword evidence="3" id="KW-0238">DNA-binding</keyword>
<sequence length="206" mass="22999">MPREPYTLTDPARLRALSHPLRIELLELVGLERTATATRCAEETGESVASCSYHLGILAKYGFVEPAEGGRGREKPWKLVRYGQSWGVEDDMEPATAMAAETLSEVYVDQVAEKYKRYLRRSGREATPWREAAGFTAGTTWMTLEELTELSEEFLAIVQRFEERRTDTAARPPGARPVDMFLGAWLTRPPEQAATGPTDDTGRSTS</sequence>
<name>A0ABS4VWW3_9PSEU</name>
<dbReference type="EMBL" id="JAGINU010000001">
    <property type="protein sequence ID" value="MBP2368425.1"/>
    <property type="molecule type" value="Genomic_DNA"/>
</dbReference>
<evidence type="ECO:0000259" key="2">
    <source>
        <dbReference type="SMART" id="SM00418"/>
    </source>
</evidence>
<organism evidence="3 4">
    <name type="scientific">Pseudonocardia parietis</name>
    <dbReference type="NCBI Taxonomy" id="570936"/>
    <lineage>
        <taxon>Bacteria</taxon>
        <taxon>Bacillati</taxon>
        <taxon>Actinomycetota</taxon>
        <taxon>Actinomycetes</taxon>
        <taxon>Pseudonocardiales</taxon>
        <taxon>Pseudonocardiaceae</taxon>
        <taxon>Pseudonocardia</taxon>
    </lineage>
</organism>
<reference evidence="3 4" key="1">
    <citation type="submission" date="2021-03" db="EMBL/GenBank/DDBJ databases">
        <title>Sequencing the genomes of 1000 actinobacteria strains.</title>
        <authorList>
            <person name="Klenk H.-P."/>
        </authorList>
    </citation>
    <scope>NUCLEOTIDE SEQUENCE [LARGE SCALE GENOMIC DNA]</scope>
    <source>
        <strain evidence="3 4">DSM 45256</strain>
    </source>
</reference>
<dbReference type="SUPFAM" id="SSF46785">
    <property type="entry name" value="Winged helix' DNA-binding domain"/>
    <property type="match status" value="1"/>
</dbReference>
<dbReference type="CDD" id="cd00090">
    <property type="entry name" value="HTH_ARSR"/>
    <property type="match status" value="1"/>
</dbReference>
<dbReference type="Pfam" id="PF12840">
    <property type="entry name" value="HTH_20"/>
    <property type="match status" value="1"/>
</dbReference>
<dbReference type="RefSeq" id="WP_210029527.1">
    <property type="nucleotide sequence ID" value="NZ_JAGINU010000001.1"/>
</dbReference>
<accession>A0ABS4VWW3</accession>
<feature type="region of interest" description="Disordered" evidence="1">
    <location>
        <begin position="186"/>
        <end position="206"/>
    </location>
</feature>
<dbReference type="SMART" id="SM00418">
    <property type="entry name" value="HTH_ARSR"/>
    <property type="match status" value="1"/>
</dbReference>
<comment type="caution">
    <text evidence="3">The sequence shown here is derived from an EMBL/GenBank/DDBJ whole genome shotgun (WGS) entry which is preliminary data.</text>
</comment>
<dbReference type="InterPro" id="IPR011991">
    <property type="entry name" value="ArsR-like_HTH"/>
</dbReference>
<feature type="domain" description="HTH arsR-type" evidence="2">
    <location>
        <begin position="12"/>
        <end position="97"/>
    </location>
</feature>
<dbReference type="InterPro" id="IPR036388">
    <property type="entry name" value="WH-like_DNA-bd_sf"/>
</dbReference>